<protein>
    <submittedName>
        <fullName evidence="6">MBL fold metallo-hydrolase</fullName>
    </submittedName>
</protein>
<dbReference type="RefSeq" id="WP_087454069.1">
    <property type="nucleotide sequence ID" value="NZ_CP021417.2"/>
</dbReference>
<proteinExistence type="predicted"/>
<dbReference type="KEGG" id="csil:CBE74_06865"/>
<evidence type="ECO:0000256" key="2">
    <source>
        <dbReference type="ARBA" id="ARBA00022723"/>
    </source>
</evidence>
<dbReference type="InterPro" id="IPR051453">
    <property type="entry name" value="MBL_Glyoxalase_II"/>
</dbReference>
<dbReference type="SUPFAM" id="SSF56281">
    <property type="entry name" value="Metallo-hydrolase/oxidoreductase"/>
    <property type="match status" value="1"/>
</dbReference>
<dbReference type="CDD" id="cd06262">
    <property type="entry name" value="metallo-hydrolase-like_MBL-fold"/>
    <property type="match status" value="1"/>
</dbReference>
<dbReference type="EMBL" id="CP021417">
    <property type="protein sequence ID" value="ARU46256.1"/>
    <property type="molecule type" value="Genomic_DNA"/>
</dbReference>
<dbReference type="OrthoDB" id="9802991at2"/>
<dbReference type="PANTHER" id="PTHR46233">
    <property type="entry name" value="HYDROXYACYLGLUTATHIONE HYDROLASE GLOC"/>
    <property type="match status" value="1"/>
</dbReference>
<comment type="cofactor">
    <cofactor evidence="1">
        <name>Zn(2+)</name>
        <dbReference type="ChEBI" id="CHEBI:29105"/>
    </cofactor>
</comment>
<keyword evidence="4" id="KW-0862">Zinc</keyword>
<keyword evidence="7" id="KW-1185">Reference proteome</keyword>
<dbReference type="GO" id="GO:0046872">
    <property type="term" value="F:metal ion binding"/>
    <property type="evidence" value="ECO:0007669"/>
    <property type="project" value="UniProtKB-KW"/>
</dbReference>
<dbReference type="GeneID" id="75007972"/>
<gene>
    <name evidence="6" type="ORF">CBE74_06865</name>
</gene>
<evidence type="ECO:0000259" key="5">
    <source>
        <dbReference type="SMART" id="SM00849"/>
    </source>
</evidence>
<evidence type="ECO:0000313" key="7">
    <source>
        <dbReference type="Proteomes" id="UP000195652"/>
    </source>
</evidence>
<reference evidence="6 7" key="2">
    <citation type="journal article" date="2020" name="Antonie Van Leeuwenhoek">
        <title>Phylogenomic characterisation of a novel corynebacterial species pathogenic to animals.</title>
        <authorList>
            <person name="Moller J."/>
            <person name="Musella L."/>
            <person name="Melnikov V."/>
            <person name="Geissdorfer W."/>
            <person name="Burkovski A."/>
            <person name="Sangal V."/>
        </authorList>
    </citation>
    <scope>NUCLEOTIDE SEQUENCE [LARGE SCALE GENOMIC DNA]</scope>
    <source>
        <strain evidence="6 7">PO100/5</strain>
    </source>
</reference>
<organism evidence="6 7">
    <name type="scientific">Corynebacterium silvaticum</name>
    <dbReference type="NCBI Taxonomy" id="2320431"/>
    <lineage>
        <taxon>Bacteria</taxon>
        <taxon>Bacillati</taxon>
        <taxon>Actinomycetota</taxon>
        <taxon>Actinomycetes</taxon>
        <taxon>Mycobacteriales</taxon>
        <taxon>Corynebacteriaceae</taxon>
        <taxon>Corynebacterium</taxon>
    </lineage>
</organism>
<dbReference type="Proteomes" id="UP000195652">
    <property type="component" value="Chromosome"/>
</dbReference>
<dbReference type="SMART" id="SM00849">
    <property type="entry name" value="Lactamase_B"/>
    <property type="match status" value="1"/>
</dbReference>
<dbReference type="GO" id="GO:0016787">
    <property type="term" value="F:hydrolase activity"/>
    <property type="evidence" value="ECO:0007669"/>
    <property type="project" value="UniProtKB-KW"/>
</dbReference>
<dbReference type="AlphaFoldDB" id="A0A7Y4P9C9"/>
<accession>A0A7Y4P9C9</accession>
<keyword evidence="3" id="KW-0378">Hydrolase</keyword>
<evidence type="ECO:0000256" key="3">
    <source>
        <dbReference type="ARBA" id="ARBA00022801"/>
    </source>
</evidence>
<feature type="domain" description="Metallo-beta-lactamase" evidence="5">
    <location>
        <begin position="12"/>
        <end position="192"/>
    </location>
</feature>
<evidence type="ECO:0000256" key="1">
    <source>
        <dbReference type="ARBA" id="ARBA00001947"/>
    </source>
</evidence>
<sequence>MEILGFATGPYQTNCYVLVHSDQASVIDPGMHAQSHIEAFLAEQKVSLVQVVLTHGHIDHIRDAAALANKWGVPVYIHDADAAFLDKGKGMSKESLLLFAAEDMALPNDRQSLEHGQRIELGGEEFEVRHGPGHSPGSVLLVGSEFCFSGDILFKGSIGRTDLMHSDPQATQETLKNQVLCLDNSLQILPGHGPMTTMRAERMNNPYLRPLL</sequence>
<dbReference type="Gene3D" id="3.60.15.10">
    <property type="entry name" value="Ribonuclease Z/Hydroxyacylglutathione hydrolase-like"/>
    <property type="match status" value="1"/>
</dbReference>
<evidence type="ECO:0000313" key="6">
    <source>
        <dbReference type="EMBL" id="ARU46256.1"/>
    </source>
</evidence>
<dbReference type="InterPro" id="IPR036866">
    <property type="entry name" value="RibonucZ/Hydroxyglut_hydro"/>
</dbReference>
<reference evidence="6 7" key="4">
    <citation type="journal article" date="2020" name="PLoS ONE">
        <title>Taxonomic classification of strain PO100/5 shows a broader geographic distribution and genetic markers of the recently described Corynebacterium silvaticum.</title>
        <authorList>
            <person name="Viana M.V.C."/>
            <person name="Profeta R."/>
            <person name="da Silva A.L."/>
            <person name="Hurtado R."/>
            <person name="Cerqueira J.C."/>
            <person name="Ribeiro B.F.S."/>
            <person name="Almeida M.O."/>
            <person name="Morais-Rodrigues F."/>
            <person name="Soares S.C."/>
            <person name="Oliveira M."/>
            <person name="Tavares L."/>
            <person name="Figueiredo H."/>
            <person name="Wattam A.R."/>
            <person name="Barh D."/>
            <person name="Ghosh P."/>
            <person name="Silva A."/>
            <person name="Azevedo V."/>
        </authorList>
    </citation>
    <scope>NUCLEOTIDE SEQUENCE [LARGE SCALE GENOMIC DNA]</scope>
    <source>
        <strain evidence="6 7">PO100/5</strain>
    </source>
</reference>
<dbReference type="Pfam" id="PF00753">
    <property type="entry name" value="Lactamase_B"/>
    <property type="match status" value="1"/>
</dbReference>
<dbReference type="PANTHER" id="PTHR46233:SF3">
    <property type="entry name" value="HYDROXYACYLGLUTATHIONE HYDROLASE GLOC"/>
    <property type="match status" value="1"/>
</dbReference>
<evidence type="ECO:0000256" key="4">
    <source>
        <dbReference type="ARBA" id="ARBA00022833"/>
    </source>
</evidence>
<dbReference type="InterPro" id="IPR001279">
    <property type="entry name" value="Metallo-B-lactamas"/>
</dbReference>
<reference evidence="6 7" key="3">
    <citation type="journal article" date="2020" name="Int. J. Syst. Evol. Microbiol.">
        <title>Corynebacterium silvaticum sp. nov., a unique group of NTTB corynebacteria in wild boar and roe deer.</title>
        <authorList>
            <person name="Dangel A."/>
            <person name="Berger A."/>
            <person name="Rau J."/>
            <person name="Eisenberg T."/>
            <person name="Kampfer P."/>
            <person name="Margos G."/>
            <person name="Contzen M."/>
            <person name="Busse H.J."/>
            <person name="Konrad R."/>
            <person name="Peters M."/>
            <person name="Sting R."/>
            <person name="Sing A."/>
        </authorList>
    </citation>
    <scope>NUCLEOTIDE SEQUENCE [LARGE SCALE GENOMIC DNA]</scope>
    <source>
        <strain evidence="6 7">PO100/5</strain>
    </source>
</reference>
<reference evidence="6 7" key="1">
    <citation type="journal article" date="2014" name="BMC Vet. Res.">
        <title>First report of Corynebacterium pseudotuberculosis from caseous lymphadenitis lesions in Black Alentejano pig (Sus scrofa domesticus).</title>
        <authorList>
            <person name="Oliveira M."/>
            <person name="Barroco C."/>
            <person name="Mottola C."/>
            <person name="Santos R."/>
            <person name="Lemsaddek A."/>
            <person name="Tavares L."/>
            <person name="Semedo-Lemsaddek T."/>
        </authorList>
    </citation>
    <scope>NUCLEOTIDE SEQUENCE [LARGE SCALE GENOMIC DNA]</scope>
    <source>
        <strain evidence="6 7">PO100/5</strain>
    </source>
</reference>
<keyword evidence="2" id="KW-0479">Metal-binding</keyword>
<name>A0A7Y4P9C9_9CORY</name>